<reference evidence="2" key="1">
    <citation type="submission" date="2021-01" db="UniProtKB">
        <authorList>
            <consortium name="EnsemblMetazoa"/>
        </authorList>
    </citation>
    <scope>IDENTIFICATION</scope>
</reference>
<feature type="region of interest" description="Disordered" evidence="1">
    <location>
        <begin position="525"/>
        <end position="564"/>
    </location>
</feature>
<keyword evidence="3" id="KW-1185">Reference proteome</keyword>
<feature type="compositionally biased region" description="Basic and acidic residues" evidence="1">
    <location>
        <begin position="227"/>
        <end position="252"/>
    </location>
</feature>
<evidence type="ECO:0000313" key="3">
    <source>
        <dbReference type="Proteomes" id="UP000594260"/>
    </source>
</evidence>
<accession>A0A7M7K8R3</accession>
<dbReference type="Proteomes" id="UP000594260">
    <property type="component" value="Unplaced"/>
</dbReference>
<feature type="compositionally biased region" description="Acidic residues" evidence="1">
    <location>
        <begin position="653"/>
        <end position="669"/>
    </location>
</feature>
<dbReference type="AlphaFoldDB" id="A0A7M7K8R3"/>
<feature type="region of interest" description="Disordered" evidence="1">
    <location>
        <begin position="432"/>
        <end position="461"/>
    </location>
</feature>
<feature type="region of interest" description="Disordered" evidence="1">
    <location>
        <begin position="325"/>
        <end position="345"/>
    </location>
</feature>
<feature type="region of interest" description="Disordered" evidence="1">
    <location>
        <begin position="837"/>
        <end position="858"/>
    </location>
</feature>
<proteinExistence type="predicted"/>
<evidence type="ECO:0000313" key="2">
    <source>
        <dbReference type="EnsemblMetazoa" id="XP_022659516"/>
    </source>
</evidence>
<protein>
    <submittedName>
        <fullName evidence="2">Uncharacterized protein</fullName>
    </submittedName>
</protein>
<dbReference type="GeneID" id="111249652"/>
<feature type="compositionally biased region" description="Basic and acidic residues" evidence="1">
    <location>
        <begin position="146"/>
        <end position="170"/>
    </location>
</feature>
<name>A0A7M7K8R3_VARDE</name>
<feature type="region of interest" description="Disordered" evidence="1">
    <location>
        <begin position="215"/>
        <end position="275"/>
    </location>
</feature>
<feature type="region of interest" description="Disordered" evidence="1">
    <location>
        <begin position="642"/>
        <end position="723"/>
    </location>
</feature>
<feature type="compositionally biased region" description="Polar residues" evidence="1">
    <location>
        <begin position="527"/>
        <end position="548"/>
    </location>
</feature>
<dbReference type="InParanoid" id="A0A7M7K8R3"/>
<dbReference type="RefSeq" id="XP_022659516.1">
    <property type="nucleotide sequence ID" value="XM_022803781.1"/>
</dbReference>
<dbReference type="OrthoDB" id="6504092at2759"/>
<dbReference type="KEGG" id="vde:111249652"/>
<feature type="compositionally biased region" description="Low complexity" evidence="1">
    <location>
        <begin position="837"/>
        <end position="857"/>
    </location>
</feature>
<evidence type="ECO:0000256" key="1">
    <source>
        <dbReference type="SAM" id="MobiDB-lite"/>
    </source>
</evidence>
<feature type="compositionally biased region" description="Polar residues" evidence="1">
    <location>
        <begin position="326"/>
        <end position="338"/>
    </location>
</feature>
<organism evidence="2 3">
    <name type="scientific">Varroa destructor</name>
    <name type="common">Honeybee mite</name>
    <dbReference type="NCBI Taxonomy" id="109461"/>
    <lineage>
        <taxon>Eukaryota</taxon>
        <taxon>Metazoa</taxon>
        <taxon>Ecdysozoa</taxon>
        <taxon>Arthropoda</taxon>
        <taxon>Chelicerata</taxon>
        <taxon>Arachnida</taxon>
        <taxon>Acari</taxon>
        <taxon>Parasitiformes</taxon>
        <taxon>Mesostigmata</taxon>
        <taxon>Gamasina</taxon>
        <taxon>Dermanyssoidea</taxon>
        <taxon>Varroidae</taxon>
        <taxon>Varroa</taxon>
    </lineage>
</organism>
<dbReference type="EnsemblMetazoa" id="XM_022803781">
    <property type="protein sequence ID" value="XP_022659516"/>
    <property type="gene ID" value="LOC111249652"/>
</dbReference>
<sequence length="1064" mass="116033">MLLDKIESVCVWKIWMRGNDPIMRRFILAVFSVLIVATNYSYGAPTSATVAPGKSSAKSGAADEAIILAPPISPLDESRIEQALNKLKEQLGKPETSGDDAGFDGEDFPEQQIKSFITNKSDAKTSLDEDDKEATDATTKDSLMFEETHNDDQKTEQASLRDDATDRKELNPFQSLPISYLKESVGDEDHEFFIEDPHRMHHFAGPAFRDVFDETDSEDNFSSNDDLILRSDELFSRRPQKESRSEAAKEDDGSSLVEPELIVPEISDEPNIPNRETVVQEKDVLHIDADDNLLKPKEVHKHVEEPSLTLYTAELTPAVIQDHSTETVSAGSSTSSELKPTPEQAFPSTATAASTSTTSETVTAAAFDPLPAKKRIQSGALDGVILEKDSVIISTVQVPNSKDTAISARPTPTIVPASTSATIERLSDSELINETTRASGTTDGQTARPTKPTTSAPSTVQKIPQFIKQIYEAATHRFPSFIHSGSITEYSSTQSSVAILNKTESLPSNDEAFDVTSTVFSAAADESSPNVTIGPQRSPVGSTGVPQSSDEENYGQAAGTSEHSTQAVSKARQFAVEVCLFQRLCLQSPSYKEAPTAKSSSWRNGFLWSKEVAKSNSKSESDNDSLITFSSDGDVDTIGTLQFIAPDPQGNDELNDDTDDDYEKDDDIDEAKQDSVVGKKPQTNSPNAGRKKVQAHGGKRDPDDDPDNEERNNNPIKKKVGNTTSNINYTDILASLTQDFFGDQSNDQTAHIIAKPISRLSLYIIPLNKSGSFNNGSHAELRPQTKPIQSLYSTQLGWNQQKLAVLHRLAGPDSAGAGFMPELQQFLSSPTTAAPAAAAPAASENASSTTNISETSTLGPMIVQSTTSAPEDSPIGTLVKGRPCEGQVATRLDRIMDHFPARLPELHEFKRRRFLRAAVIGGLHTLRSTQRNVTCNLTSGTTYWGYRLRGQLDGILNLGITGLPRMYLRFTGPLIVRATFSALGSEDRPVLDSVVVEESRVDEIHYQSVLGFEQPFVERATKYLMHRAMKEEVVTPITEAIQDELLSPKADKSKVLLLDDASHH</sequence>
<feature type="region of interest" description="Disordered" evidence="1">
    <location>
        <begin position="117"/>
        <end position="178"/>
    </location>
</feature>